<comment type="similarity">
    <text evidence="1">Belongs to the protein kinase superfamily. CAMK Ser/Thr protein kinase family. CHEK2 subfamily.</text>
</comment>
<dbReference type="SUPFAM" id="SSF49879">
    <property type="entry name" value="SMAD/FHA domain"/>
    <property type="match status" value="1"/>
</dbReference>
<evidence type="ECO:0000256" key="1">
    <source>
        <dbReference type="ARBA" id="ARBA00005575"/>
    </source>
</evidence>
<evidence type="ECO:0000256" key="2">
    <source>
        <dbReference type="ARBA" id="ARBA00012513"/>
    </source>
</evidence>
<dbReference type="InterPro" id="IPR000719">
    <property type="entry name" value="Prot_kinase_dom"/>
</dbReference>
<comment type="catalytic activity">
    <reaction evidence="5">
        <text>L-threonyl-[protein] + ATP = O-phospho-L-threonyl-[protein] + ADP + H(+)</text>
        <dbReference type="Rhea" id="RHEA:46608"/>
        <dbReference type="Rhea" id="RHEA-COMP:11060"/>
        <dbReference type="Rhea" id="RHEA-COMP:11605"/>
        <dbReference type="ChEBI" id="CHEBI:15378"/>
        <dbReference type="ChEBI" id="CHEBI:30013"/>
        <dbReference type="ChEBI" id="CHEBI:30616"/>
        <dbReference type="ChEBI" id="CHEBI:61977"/>
        <dbReference type="ChEBI" id="CHEBI:456216"/>
        <dbReference type="EC" id="2.7.11.1"/>
    </reaction>
</comment>
<dbReference type="InterPro" id="IPR000253">
    <property type="entry name" value="FHA_dom"/>
</dbReference>
<dbReference type="EC" id="2.7.11.1" evidence="2"/>
<dbReference type="GO" id="GO:0004674">
    <property type="term" value="F:protein serine/threonine kinase activity"/>
    <property type="evidence" value="ECO:0007669"/>
    <property type="project" value="UniProtKB-KW"/>
</dbReference>
<protein>
    <recommendedName>
        <fullName evidence="2">non-specific serine/threonine protein kinase</fullName>
        <ecNumber evidence="2">2.7.11.1</ecNumber>
    </recommendedName>
</protein>
<name>A0A2B7WND3_9EURO</name>
<feature type="domain" description="FHA" evidence="8">
    <location>
        <begin position="84"/>
        <end position="133"/>
    </location>
</feature>
<evidence type="ECO:0000313" key="10">
    <source>
        <dbReference type="EMBL" id="PGG98116.1"/>
    </source>
</evidence>
<dbReference type="OrthoDB" id="10252171at2759"/>
<feature type="region of interest" description="Disordered" evidence="7">
    <location>
        <begin position="37"/>
        <end position="60"/>
    </location>
</feature>
<evidence type="ECO:0000313" key="11">
    <source>
        <dbReference type="Proteomes" id="UP000224080"/>
    </source>
</evidence>
<dbReference type="PROSITE" id="PS50006">
    <property type="entry name" value="FHA_DOMAIN"/>
    <property type="match status" value="1"/>
</dbReference>
<dbReference type="Proteomes" id="UP000224080">
    <property type="component" value="Unassembled WGS sequence"/>
</dbReference>
<evidence type="ECO:0000259" key="8">
    <source>
        <dbReference type="PROSITE" id="PS50006"/>
    </source>
</evidence>
<evidence type="ECO:0000256" key="4">
    <source>
        <dbReference type="ARBA" id="ARBA00022777"/>
    </source>
</evidence>
<dbReference type="InterPro" id="IPR008271">
    <property type="entry name" value="Ser/Thr_kinase_AS"/>
</dbReference>
<feature type="compositionally biased region" description="Polar residues" evidence="7">
    <location>
        <begin position="619"/>
        <end position="632"/>
    </location>
</feature>
<dbReference type="InterPro" id="IPR011009">
    <property type="entry name" value="Kinase-like_dom_sf"/>
</dbReference>
<feature type="compositionally biased region" description="Polar residues" evidence="7">
    <location>
        <begin position="702"/>
        <end position="715"/>
    </location>
</feature>
<keyword evidence="4 10" id="KW-0808">Transferase</keyword>
<evidence type="ECO:0000259" key="9">
    <source>
        <dbReference type="PROSITE" id="PS50011"/>
    </source>
</evidence>
<dbReference type="GO" id="GO:0005524">
    <property type="term" value="F:ATP binding"/>
    <property type="evidence" value="ECO:0007669"/>
    <property type="project" value="InterPro"/>
</dbReference>
<evidence type="ECO:0000256" key="5">
    <source>
        <dbReference type="ARBA" id="ARBA00047899"/>
    </source>
</evidence>
<feature type="region of interest" description="Disordered" evidence="7">
    <location>
        <begin position="702"/>
        <end position="727"/>
    </location>
</feature>
<dbReference type="STRING" id="2060905.A0A2B7WND3"/>
<dbReference type="AlphaFoldDB" id="A0A2B7WND3"/>
<proteinExistence type="inferred from homology"/>
<keyword evidence="4 10" id="KW-0418">Kinase</keyword>
<gene>
    <name evidence="10" type="ORF">GX51_06965</name>
</gene>
<feature type="domain" description="Protein kinase" evidence="9">
    <location>
        <begin position="230"/>
        <end position="486"/>
    </location>
</feature>
<dbReference type="PROSITE" id="PS50011">
    <property type="entry name" value="PROTEIN_KINASE_DOM"/>
    <property type="match status" value="1"/>
</dbReference>
<dbReference type="GO" id="GO:0005634">
    <property type="term" value="C:nucleus"/>
    <property type="evidence" value="ECO:0007669"/>
    <property type="project" value="TreeGrafter"/>
</dbReference>
<comment type="catalytic activity">
    <reaction evidence="6">
        <text>L-seryl-[protein] + ATP = O-phospho-L-seryl-[protein] + ADP + H(+)</text>
        <dbReference type="Rhea" id="RHEA:17989"/>
        <dbReference type="Rhea" id="RHEA-COMP:9863"/>
        <dbReference type="Rhea" id="RHEA-COMP:11604"/>
        <dbReference type="ChEBI" id="CHEBI:15378"/>
        <dbReference type="ChEBI" id="CHEBI:29999"/>
        <dbReference type="ChEBI" id="CHEBI:30616"/>
        <dbReference type="ChEBI" id="CHEBI:83421"/>
        <dbReference type="ChEBI" id="CHEBI:456216"/>
        <dbReference type="EC" id="2.7.11.1"/>
    </reaction>
</comment>
<dbReference type="PROSITE" id="PS00108">
    <property type="entry name" value="PROTEIN_KINASE_ST"/>
    <property type="match status" value="1"/>
</dbReference>
<feature type="region of interest" description="Disordered" evidence="7">
    <location>
        <begin position="619"/>
        <end position="645"/>
    </location>
</feature>
<dbReference type="Gene3D" id="1.10.510.10">
    <property type="entry name" value="Transferase(Phosphotransferase) domain 1"/>
    <property type="match status" value="1"/>
</dbReference>
<dbReference type="Gene3D" id="2.60.200.20">
    <property type="match status" value="1"/>
</dbReference>
<reference evidence="10 11" key="1">
    <citation type="submission" date="2017-10" db="EMBL/GenBank/DDBJ databases">
        <title>Comparative genomics in systemic dimorphic fungi from Ajellomycetaceae.</title>
        <authorList>
            <person name="Munoz J.F."/>
            <person name="Mcewen J.G."/>
            <person name="Clay O.K."/>
            <person name="Cuomo C.A."/>
        </authorList>
    </citation>
    <scope>NUCLEOTIDE SEQUENCE [LARGE SCALE GENOMIC DNA]</scope>
    <source>
        <strain evidence="10 11">UAMH130</strain>
    </source>
</reference>
<dbReference type="Pfam" id="PF00069">
    <property type="entry name" value="Pkinase"/>
    <property type="match status" value="1"/>
</dbReference>
<feature type="region of interest" description="Disordered" evidence="7">
    <location>
        <begin position="512"/>
        <end position="588"/>
    </location>
</feature>
<evidence type="ECO:0000256" key="7">
    <source>
        <dbReference type="SAM" id="MobiDB-lite"/>
    </source>
</evidence>
<dbReference type="GO" id="GO:0044773">
    <property type="term" value="P:mitotic DNA damage checkpoint signaling"/>
    <property type="evidence" value="ECO:0007669"/>
    <property type="project" value="TreeGrafter"/>
</dbReference>
<dbReference type="SUPFAM" id="SSF56112">
    <property type="entry name" value="Protein kinase-like (PK-like)"/>
    <property type="match status" value="1"/>
</dbReference>
<dbReference type="EMBL" id="PDNC01000127">
    <property type="protein sequence ID" value="PGG98116.1"/>
    <property type="molecule type" value="Genomic_DNA"/>
</dbReference>
<evidence type="ECO:0000256" key="6">
    <source>
        <dbReference type="ARBA" id="ARBA00048679"/>
    </source>
</evidence>
<keyword evidence="3 10" id="KW-0723">Serine/threonine-protein kinase</keyword>
<dbReference type="CDD" id="cd00060">
    <property type="entry name" value="FHA"/>
    <property type="match status" value="1"/>
</dbReference>
<dbReference type="PANTHER" id="PTHR44167">
    <property type="entry name" value="OVARIAN-SPECIFIC SERINE/THREONINE-PROTEIN KINASE LOK-RELATED"/>
    <property type="match status" value="1"/>
</dbReference>
<organism evidence="10 11">
    <name type="scientific">Blastomyces parvus</name>
    <dbReference type="NCBI Taxonomy" id="2060905"/>
    <lineage>
        <taxon>Eukaryota</taxon>
        <taxon>Fungi</taxon>
        <taxon>Dikarya</taxon>
        <taxon>Ascomycota</taxon>
        <taxon>Pezizomycotina</taxon>
        <taxon>Eurotiomycetes</taxon>
        <taxon>Eurotiomycetidae</taxon>
        <taxon>Onygenales</taxon>
        <taxon>Ajellomycetaceae</taxon>
        <taxon>Blastomyces</taxon>
    </lineage>
</organism>
<evidence type="ECO:0000256" key="3">
    <source>
        <dbReference type="ARBA" id="ARBA00022527"/>
    </source>
</evidence>
<dbReference type="PANTHER" id="PTHR44167:SF24">
    <property type="entry name" value="SERINE_THREONINE-PROTEIN KINASE CHK2"/>
    <property type="match status" value="1"/>
</dbReference>
<sequence length="742" mass="83676">MDDPDLIAYLFPLTHPARNSVRRPENRSRCHELTEAIKRKPARRQPGDRTPPREQNSSNWFPDFVGTEMLKVTFSKGPKSHRGFVLGREPKKCDIVLGSQASPDVSGSHFLLTFNDNDQLILVDTSSNGTIVSYNGKGEENRKKFTWIVGGHIVPDKGLPNVVITLHKDLLFQIVCAKRKNEEEYTAKIRQFRSDLEKLRESALDGLNLESRLTTALASRSHSPKQGPIHLTLSELGRGTFGVVTCVWDVSCGVTYAHKTPVVNEMEQMSERRRYNFLRAWGNEIDLLRSVSHDHIVQLLHWVKEPMPQLYLEYMELGNLNQIGDITYDEALMVLCQSLSALKCLHELSQPIAHRDIKPENILVLRRYPLHIKLADFGLAKDGSLRTKCGTKRYWPPEIAERTRHYKHRELYTHAVDIWSLGVVILKLIHGLPSGSADDPDWGNKIIDKVKSSPDAIAEFLSAAMLVKDPAERYSASRCLDEAKKISAPSRTGHLTPTATSYAAPDRTTAIFRGAGKQPTTQRSPASPIRKRRSWRAPPLASPTNKRHPATLPGRPYEEQSRVQDPACFVSSPARLRRQDPSGLDMLPPPNLTQAILQNEYGSRNSPEVYQQANEQYYPTTPLQPFSNNPMTGPSPPYVPGSIRHYEYGPQNSFEWYQPTTGQQQSASYLQTLNNAMTGPSQTYHPAPPGTMHQYEYSSQNNFEGPQAQQSNVQDQPRRRSKRLASSVGLKPSRYWVLTESG</sequence>
<dbReference type="InterPro" id="IPR008984">
    <property type="entry name" value="SMAD_FHA_dom_sf"/>
</dbReference>
<dbReference type="SMART" id="SM00220">
    <property type="entry name" value="S_TKc"/>
    <property type="match status" value="1"/>
</dbReference>
<dbReference type="Pfam" id="PF00498">
    <property type="entry name" value="FHA"/>
    <property type="match status" value="1"/>
</dbReference>
<keyword evidence="11" id="KW-1185">Reference proteome</keyword>
<dbReference type="SMART" id="SM00240">
    <property type="entry name" value="FHA"/>
    <property type="match status" value="1"/>
</dbReference>
<accession>A0A2B7WND3</accession>
<comment type="caution">
    <text evidence="10">The sequence shown here is derived from an EMBL/GenBank/DDBJ whole genome shotgun (WGS) entry which is preliminary data.</text>
</comment>